<gene>
    <name evidence="6" type="primary">Tnfsf9</name>
</gene>
<evidence type="ECO:0000256" key="2">
    <source>
        <dbReference type="SAM" id="MobiDB-lite"/>
    </source>
</evidence>
<dbReference type="InterPro" id="IPR008983">
    <property type="entry name" value="Tumour_necrosis_fac-like_dom"/>
</dbReference>
<dbReference type="SUPFAM" id="SSF49842">
    <property type="entry name" value="TNF-like"/>
    <property type="match status" value="1"/>
</dbReference>
<dbReference type="PROSITE" id="PS00251">
    <property type="entry name" value="THD_1"/>
    <property type="match status" value="1"/>
</dbReference>
<reference evidence="5" key="8">
    <citation type="journal article" date="2005" name="Science">
        <title>Antisense Transcription in the Mammalian Transcriptome.</title>
        <authorList>
            <consortium name="RIKEN Genome Exploration Research Group and Genome Science Group (Genome Network Project Core Group) and the FANTOM Consortium"/>
        </authorList>
    </citation>
    <scope>NUCLEOTIDE SEQUENCE</scope>
    <source>
        <strain evidence="5">C57BL/6J</strain>
        <tissue evidence="5">Thymus</tissue>
    </source>
</reference>
<reference evidence="5" key="7">
    <citation type="journal article" date="2005" name="Science">
        <title>The Transcriptional Landscape of the Mammalian Genome.</title>
        <authorList>
            <consortium name="The FANTOM Consortium"/>
            <consortium name="Riken Genome Exploration Research Group and Genome Science Group (Genome Network Project Core Group)"/>
        </authorList>
    </citation>
    <scope>NUCLEOTIDE SEQUENCE</scope>
    <source>
        <strain evidence="5">C57BL/6J</strain>
        <tissue evidence="5">Thymus</tissue>
    </source>
</reference>
<evidence type="ECO:0000256" key="3">
    <source>
        <dbReference type="SAM" id="Phobius"/>
    </source>
</evidence>
<comment type="similarity">
    <text evidence="1">Belongs to the tumor necrosis factor family.</text>
</comment>
<reference evidence="5" key="5">
    <citation type="journal article" date="2002" name="Nature">
        <title>Analysis of the mouse transcriptome based on functional annotation of 60,770 full-length cDNAs.</title>
        <authorList>
            <consortium name="The FANTOM Consortium and the RIKEN Genome Exploration Research Group Phase I and II Team"/>
        </authorList>
    </citation>
    <scope>NUCLEOTIDE SEQUENCE</scope>
    <source>
        <strain evidence="5">C57BL/6J</strain>
        <tissue evidence="5">Thymus</tissue>
    </source>
</reference>
<dbReference type="SMART" id="SM00207">
    <property type="entry name" value="TNF"/>
    <property type="match status" value="1"/>
</dbReference>
<dbReference type="EMBL" id="AK169471">
    <property type="protein sequence ID" value="BAE41192.1"/>
    <property type="molecule type" value="mRNA"/>
</dbReference>
<evidence type="ECO:0000313" key="6">
    <source>
        <dbReference type="MGI" id="MGI:1101058"/>
    </source>
</evidence>
<dbReference type="AlphaFoldDB" id="Q3TEQ6"/>
<keyword evidence="3" id="KW-0472">Membrane</keyword>
<evidence type="ECO:0000313" key="5">
    <source>
        <dbReference type="EMBL" id="BAE41192.1"/>
    </source>
</evidence>
<reference evidence="5" key="4">
    <citation type="journal article" date="2001" name="Nature">
        <title>Functional annotation of a full-length mouse cDNA collection.</title>
        <authorList>
            <consortium name="The RIKEN Genome Exploration Research Group Phase II Team and the FANTOM Consortium"/>
        </authorList>
    </citation>
    <scope>NUCLEOTIDE SEQUENCE</scope>
    <source>
        <strain evidence="5">C57BL/6J</strain>
        <tissue evidence="5">Thymus</tissue>
    </source>
</reference>
<dbReference type="InterPro" id="IPR021184">
    <property type="entry name" value="TNF_CS"/>
</dbReference>
<reference evidence="5" key="2">
    <citation type="journal article" date="2000" name="Genome Res.">
        <title>Normalization and subtraction of cap-trapper-selected cDNAs to prepare full-length cDNA libraries for rapid discovery of new genes.</title>
        <authorList>
            <person name="Carninci P."/>
            <person name="Shibata Y."/>
            <person name="Hayatsu N."/>
            <person name="Sugahara Y."/>
            <person name="Shibata K."/>
            <person name="Itoh M."/>
            <person name="Konno H."/>
            <person name="Okazaki Y."/>
            <person name="Muramatsu M."/>
            <person name="Hayashizaki Y."/>
        </authorList>
    </citation>
    <scope>NUCLEOTIDE SEQUENCE</scope>
    <source>
        <strain evidence="5">C57BL/6J</strain>
        <tissue evidence="5">Thymus</tissue>
    </source>
</reference>
<sequence length="309" mass="33881">MDQHTLDVEDTADARHPAGTSCPSDAALLRDTGLLADAALLSDTVRPTNAALPTDAAYPAVNVRDREAAWPPALNFCSRHPKLYGLVALVLLLLIAACVPIFTRTEPRPALTITTSPNLGTRENNADQVTPVSHIGCPNTTQQGSPVFAKLLAKNQASLCNTTLNWHSQDGAGSSYLSQGLRYEEDKKELVVDSPGLYYVFLELKLSPTFTNTGHKVQGWVSLVLRAKPQVDDFDNLALTVELFPCSMENKLVDRSWSQLLLLKAGHRLSVGLRAYLHGAQDAYRDWELSYPNTTSFGLFLVKPDNPWE</sequence>
<dbReference type="FunFam" id="2.60.120.40:FF:000042">
    <property type="entry name" value="Tumor necrosis factor ligand superfamily member 9"/>
    <property type="match status" value="1"/>
</dbReference>
<dbReference type="GO" id="GO:0006955">
    <property type="term" value="P:immune response"/>
    <property type="evidence" value="ECO:0007669"/>
    <property type="project" value="InterPro"/>
</dbReference>
<dbReference type="PROSITE" id="PS50049">
    <property type="entry name" value="THD_2"/>
    <property type="match status" value="1"/>
</dbReference>
<reference evidence="5" key="3">
    <citation type="journal article" date="2000" name="Genome Res.">
        <title>RIKEN integrated sequence analysis (RISA) system--384-format sequencing pipeline with 384 multicapillary sequencer.</title>
        <authorList>
            <person name="Shibata K."/>
            <person name="Itoh M."/>
            <person name="Aizawa K."/>
            <person name="Nagaoka S."/>
            <person name="Sasaki N."/>
            <person name="Carninci P."/>
            <person name="Konno H."/>
            <person name="Akiyama J."/>
            <person name="Nishi K."/>
            <person name="Kitsunai T."/>
            <person name="Tashiro H."/>
            <person name="Itoh M."/>
            <person name="Sumi N."/>
            <person name="Ishii Y."/>
            <person name="Nakamura S."/>
            <person name="Hazama M."/>
            <person name="Nishine T."/>
            <person name="Harada A."/>
            <person name="Yamamoto R."/>
            <person name="Matsumoto H."/>
            <person name="Sakaguchi S."/>
            <person name="Ikegami T."/>
            <person name="Kashiwagi K."/>
            <person name="Fujiwake S."/>
            <person name="Inoue K."/>
            <person name="Togawa Y."/>
            <person name="Izawa M."/>
            <person name="Ohara E."/>
            <person name="Watahiki M."/>
            <person name="Yoneda Y."/>
            <person name="Ishikawa T."/>
            <person name="Ozawa K."/>
            <person name="Tanaka T."/>
            <person name="Matsuura S."/>
            <person name="Kawai J."/>
            <person name="Okazaki Y."/>
            <person name="Muramatsu M."/>
            <person name="Inoue Y."/>
            <person name="Kira A."/>
            <person name="Hayashizaki Y."/>
        </authorList>
    </citation>
    <scope>NUCLEOTIDE SEQUENCE</scope>
    <source>
        <strain evidence="5">C57BL/6J</strain>
        <tissue evidence="5">Thymus</tissue>
    </source>
</reference>
<reference evidence="5" key="1">
    <citation type="journal article" date="1999" name="Methods Enzymol.">
        <title>High-efficiency full-length cDNA cloning.</title>
        <authorList>
            <person name="Carninci P."/>
            <person name="Hayashizaki Y."/>
        </authorList>
    </citation>
    <scope>NUCLEOTIDE SEQUENCE</scope>
    <source>
        <strain evidence="5">C57BL/6J</strain>
        <tissue evidence="5">Thymus</tissue>
    </source>
</reference>
<dbReference type="MGI" id="MGI:1101058">
    <property type="gene designation" value="Tnfsf9"/>
</dbReference>
<name>Q3TEQ6_MOUSE</name>
<dbReference type="InterPro" id="IPR006052">
    <property type="entry name" value="TNF_dom"/>
</dbReference>
<protein>
    <recommendedName>
        <fullName evidence="4">THD domain-containing protein</fullName>
    </recommendedName>
</protein>
<dbReference type="Pfam" id="PF00229">
    <property type="entry name" value="TNF"/>
    <property type="match status" value="1"/>
</dbReference>
<dbReference type="PANTHER" id="PTHR15153:SF0">
    <property type="entry name" value="TUMOR NECROSIS FACTOR LIGAND SUPERFAMILY MEMBER 9"/>
    <property type="match status" value="1"/>
</dbReference>
<dbReference type="AGR" id="MGI:1101058"/>
<proteinExistence type="evidence at transcript level"/>
<feature type="transmembrane region" description="Helical" evidence="3">
    <location>
        <begin position="83"/>
        <end position="102"/>
    </location>
</feature>
<feature type="domain" description="THD" evidence="4">
    <location>
        <begin position="147"/>
        <end position="302"/>
    </location>
</feature>
<dbReference type="InterPro" id="IPR042373">
    <property type="entry name" value="TNFSF9"/>
</dbReference>
<keyword evidence="3" id="KW-0812">Transmembrane</keyword>
<dbReference type="Gene3D" id="2.60.120.40">
    <property type="match status" value="1"/>
</dbReference>
<organism evidence="5">
    <name type="scientific">Mus musculus</name>
    <name type="common">Mouse</name>
    <dbReference type="NCBI Taxonomy" id="10090"/>
    <lineage>
        <taxon>Eukaryota</taxon>
        <taxon>Metazoa</taxon>
        <taxon>Chordata</taxon>
        <taxon>Craniata</taxon>
        <taxon>Vertebrata</taxon>
        <taxon>Euteleostomi</taxon>
        <taxon>Mammalia</taxon>
        <taxon>Eutheria</taxon>
        <taxon>Euarchontoglires</taxon>
        <taxon>Glires</taxon>
        <taxon>Rodentia</taxon>
        <taxon>Myomorpha</taxon>
        <taxon>Muroidea</taxon>
        <taxon>Muridae</taxon>
        <taxon>Murinae</taxon>
        <taxon>Mus</taxon>
        <taxon>Mus</taxon>
    </lineage>
</organism>
<feature type="region of interest" description="Disordered" evidence="2">
    <location>
        <begin position="1"/>
        <end position="20"/>
    </location>
</feature>
<evidence type="ECO:0000259" key="4">
    <source>
        <dbReference type="PROSITE" id="PS50049"/>
    </source>
</evidence>
<keyword evidence="3" id="KW-1133">Transmembrane helix</keyword>
<evidence type="ECO:0000256" key="1">
    <source>
        <dbReference type="ARBA" id="ARBA00008670"/>
    </source>
</evidence>
<dbReference type="GO" id="GO:0005164">
    <property type="term" value="F:tumor necrosis factor receptor binding"/>
    <property type="evidence" value="ECO:0007669"/>
    <property type="project" value="InterPro"/>
</dbReference>
<accession>Q3TEQ6</accession>
<feature type="compositionally biased region" description="Basic and acidic residues" evidence="2">
    <location>
        <begin position="1"/>
        <end position="16"/>
    </location>
</feature>
<reference evidence="5" key="6">
    <citation type="submission" date="2004-04" db="EMBL/GenBank/DDBJ databases">
        <authorList>
            <person name="Arakawa T."/>
            <person name="Carninci P."/>
            <person name="Fukuda S."/>
            <person name="Hashizume W."/>
            <person name="Hayashida K."/>
            <person name="Hori F."/>
            <person name="Iida J."/>
            <person name="Imamura K."/>
            <person name="Imotani K."/>
            <person name="Itoh M."/>
            <person name="Kanagawa S."/>
            <person name="Kawai J."/>
            <person name="Kojima M."/>
            <person name="Konno H."/>
            <person name="Murata M."/>
            <person name="Nakamura M."/>
            <person name="Ninomiya N."/>
            <person name="Nishiyori H."/>
            <person name="Nomura K."/>
            <person name="Ohno M."/>
            <person name="Sakazume N."/>
            <person name="Sano H."/>
            <person name="Sasaki D."/>
            <person name="Shibata K."/>
            <person name="Shiraki T."/>
            <person name="Tagami M."/>
            <person name="Tagami Y."/>
            <person name="Waki K."/>
            <person name="Watahiki A."/>
            <person name="Muramatsu M."/>
            <person name="Hayashizaki Y."/>
        </authorList>
    </citation>
    <scope>NUCLEOTIDE SEQUENCE</scope>
    <source>
        <strain evidence="5">C57BL/6J</strain>
        <tissue evidence="5">Thymus</tissue>
    </source>
</reference>
<dbReference type="GO" id="GO:0016020">
    <property type="term" value="C:membrane"/>
    <property type="evidence" value="ECO:0007669"/>
    <property type="project" value="InterPro"/>
</dbReference>
<dbReference type="CDD" id="cd00184">
    <property type="entry name" value="TNF"/>
    <property type="match status" value="1"/>
</dbReference>
<dbReference type="PANTHER" id="PTHR15153">
    <property type="entry name" value="TUMOR NECROSIS FACTOR LIGAND SUPERFAMILY MEMBER 9"/>
    <property type="match status" value="1"/>
</dbReference>